<evidence type="ECO:0000256" key="6">
    <source>
        <dbReference type="ARBA" id="ARBA00038076"/>
    </source>
</evidence>
<dbReference type="PANTHER" id="PTHR30572">
    <property type="entry name" value="MEMBRANE COMPONENT OF TRANSPORTER-RELATED"/>
    <property type="match status" value="1"/>
</dbReference>
<feature type="transmembrane region" description="Helical" evidence="7">
    <location>
        <begin position="328"/>
        <end position="347"/>
    </location>
</feature>
<keyword evidence="10" id="KW-1185">Reference proteome</keyword>
<feature type="domain" description="ABC3 transporter permease C-terminal" evidence="8">
    <location>
        <begin position="197"/>
        <end position="312"/>
    </location>
</feature>
<evidence type="ECO:0000313" key="10">
    <source>
        <dbReference type="Proteomes" id="UP001519332"/>
    </source>
</evidence>
<dbReference type="Proteomes" id="UP001519332">
    <property type="component" value="Unassembled WGS sequence"/>
</dbReference>
<proteinExistence type="inferred from homology"/>
<keyword evidence="5 7" id="KW-0472">Membrane</keyword>
<organism evidence="9 10">
    <name type="scientific">Kibdelosporangium banguiense</name>
    <dbReference type="NCBI Taxonomy" id="1365924"/>
    <lineage>
        <taxon>Bacteria</taxon>
        <taxon>Bacillati</taxon>
        <taxon>Actinomycetota</taxon>
        <taxon>Actinomycetes</taxon>
        <taxon>Pseudonocardiales</taxon>
        <taxon>Pseudonocardiaceae</taxon>
        <taxon>Kibdelosporangium</taxon>
    </lineage>
</organism>
<dbReference type="PANTHER" id="PTHR30572:SF4">
    <property type="entry name" value="ABC TRANSPORTER PERMEASE YTRF"/>
    <property type="match status" value="1"/>
</dbReference>
<dbReference type="Pfam" id="PF02687">
    <property type="entry name" value="FtsX"/>
    <property type="match status" value="1"/>
</dbReference>
<evidence type="ECO:0000256" key="3">
    <source>
        <dbReference type="ARBA" id="ARBA00022692"/>
    </source>
</evidence>
<protein>
    <recommendedName>
        <fullName evidence="8">ABC3 transporter permease C-terminal domain-containing protein</fullName>
    </recommendedName>
</protein>
<comment type="caution">
    <text evidence="9">The sequence shown here is derived from an EMBL/GenBank/DDBJ whole genome shotgun (WGS) entry which is preliminary data.</text>
</comment>
<evidence type="ECO:0000259" key="8">
    <source>
        <dbReference type="Pfam" id="PF02687"/>
    </source>
</evidence>
<keyword evidence="4 7" id="KW-1133">Transmembrane helix</keyword>
<dbReference type="RefSeq" id="WP_209646648.1">
    <property type="nucleotide sequence ID" value="NZ_JAGINW010000001.1"/>
</dbReference>
<evidence type="ECO:0000256" key="5">
    <source>
        <dbReference type="ARBA" id="ARBA00023136"/>
    </source>
</evidence>
<comment type="similarity">
    <text evidence="6">Belongs to the ABC-4 integral membrane protein family.</text>
</comment>
<dbReference type="EMBL" id="JAGINW010000001">
    <property type="protein sequence ID" value="MBP2329965.1"/>
    <property type="molecule type" value="Genomic_DNA"/>
</dbReference>
<evidence type="ECO:0000313" key="9">
    <source>
        <dbReference type="EMBL" id="MBP2329965.1"/>
    </source>
</evidence>
<reference evidence="9 10" key="1">
    <citation type="submission" date="2021-03" db="EMBL/GenBank/DDBJ databases">
        <title>Sequencing the genomes of 1000 actinobacteria strains.</title>
        <authorList>
            <person name="Klenk H.-P."/>
        </authorList>
    </citation>
    <scope>NUCLEOTIDE SEQUENCE [LARGE SCALE GENOMIC DNA]</scope>
    <source>
        <strain evidence="9 10">DSM 46670</strain>
    </source>
</reference>
<accession>A0ABS4TZZ5</accession>
<dbReference type="InterPro" id="IPR003838">
    <property type="entry name" value="ABC3_permease_C"/>
</dbReference>
<feature type="transmembrane region" description="Helical" evidence="7">
    <location>
        <begin position="21"/>
        <end position="39"/>
    </location>
</feature>
<feature type="transmembrane region" description="Helical" evidence="7">
    <location>
        <begin position="236"/>
        <end position="261"/>
    </location>
</feature>
<keyword evidence="2" id="KW-1003">Cell membrane</keyword>
<feature type="transmembrane region" description="Helical" evidence="7">
    <location>
        <begin position="714"/>
        <end position="737"/>
    </location>
</feature>
<feature type="transmembrane region" description="Helical" evidence="7">
    <location>
        <begin position="681"/>
        <end position="702"/>
    </location>
</feature>
<evidence type="ECO:0000256" key="1">
    <source>
        <dbReference type="ARBA" id="ARBA00004651"/>
    </source>
</evidence>
<evidence type="ECO:0000256" key="2">
    <source>
        <dbReference type="ARBA" id="ARBA00022475"/>
    </source>
</evidence>
<gene>
    <name evidence="9" type="ORF">JOF56_010350</name>
</gene>
<name>A0ABS4TZZ5_9PSEU</name>
<sequence>MNPVQLALRVLRGDSRSRMSAIFTAVGVAVGVTLVLWLATVPGALQSRADRGTWRGEATSSQASRDDKDDVGVLVAQTRDNVGAEQIVRFDVAALKQNVPVAPGIPRVPGPDEVLLSPALAKLAASMPADQLADRFKGTVIGQFGPEALMFPDELVAMVGHAEADMPPYSNSRKGMTSAVSSGRVNEILVILSQIGLVVLIAPCLVLVASAARLTAARRERRLAALRLAGATPQQVVSMTAAETVLASVAGAALGVALSFPLRDITALIPWDGGDWYPSDWTPSGALIALVLVLAPALVVGAAVLGLRRAVSRPLGAAQQQTKRQPNVARLLLVAGAAVAFVVALGIAKESTGDSGMTFVLLGLAAVAVSLVFAGPLVTSLLGKMFTSRWRSPATLLAGRRLRDDPKAAFRASAGVVLAVFAGSMALAMFPSVEEQIGFSTGRWRDGVYIAYGASETNRQQIENVRTDLAARGVDAPVVGITEGMFRSGKDQVASGMIISCADAAKVIGGQIDGCKPGPAIYVPKATAVDAARLQFETNGGATEEALALPKGISVREYVPAGYNGILIDPAVFPQITDASTVAVATTPANKEVVHTMLVRNLPGFSLYSNERYDARGDTLAGDLRRATLIGLSIATVLGGVSAGVAAAGSVVDRRRTFGALIAAGTPVAVLTRALRREAMLPALVATVGAGAAGVLVGSGLLGLVKGSLQLNPWIVTPIVLGLVVALIAAAACGPVLRKVTAQDYADE</sequence>
<comment type="subcellular location">
    <subcellularLocation>
        <location evidence="1">Cell membrane</location>
        <topology evidence="1">Multi-pass membrane protein</topology>
    </subcellularLocation>
</comment>
<dbReference type="InterPro" id="IPR050250">
    <property type="entry name" value="Macrolide_Exporter_MacB"/>
</dbReference>
<keyword evidence="3 7" id="KW-0812">Transmembrane</keyword>
<feature type="transmembrane region" description="Helical" evidence="7">
    <location>
        <begin position="359"/>
        <end position="382"/>
    </location>
</feature>
<feature type="transmembrane region" description="Helical" evidence="7">
    <location>
        <begin position="281"/>
        <end position="307"/>
    </location>
</feature>
<feature type="transmembrane region" description="Helical" evidence="7">
    <location>
        <begin position="408"/>
        <end position="430"/>
    </location>
</feature>
<feature type="transmembrane region" description="Helical" evidence="7">
    <location>
        <begin position="188"/>
        <end position="215"/>
    </location>
</feature>
<evidence type="ECO:0000256" key="4">
    <source>
        <dbReference type="ARBA" id="ARBA00022989"/>
    </source>
</evidence>
<evidence type="ECO:0000256" key="7">
    <source>
        <dbReference type="SAM" id="Phobius"/>
    </source>
</evidence>
<feature type="transmembrane region" description="Helical" evidence="7">
    <location>
        <begin position="629"/>
        <end position="652"/>
    </location>
</feature>